<name>A0A7K4MPI7_9ARCH</name>
<gene>
    <name evidence="1" type="ORF">HX837_04590</name>
</gene>
<sequence>MKMMNKKWDGFRDQYQGIIKNLINNIDICDERFVKEGEDGHMVAKKKYIKELEELKTFIKKKEVELGYYSL</sequence>
<comment type="caution">
    <text evidence="1">The sequence shown here is derived from an EMBL/GenBank/DDBJ whole genome shotgun (WGS) entry which is preliminary data.</text>
</comment>
<dbReference type="AlphaFoldDB" id="A0A7K4MPI7"/>
<reference evidence="1 2" key="1">
    <citation type="journal article" date="2019" name="Environ. Microbiol.">
        <title>Genomics insights into ecotype formation of ammonia-oxidizing archaea in the deep ocean.</title>
        <authorList>
            <person name="Wang Y."/>
            <person name="Huang J.M."/>
            <person name="Cui G.J."/>
            <person name="Nunoura T."/>
            <person name="Takaki Y."/>
            <person name="Li W.L."/>
            <person name="Li J."/>
            <person name="Gao Z.M."/>
            <person name="Takai K."/>
            <person name="Zhang A.Q."/>
            <person name="Stepanauskas R."/>
        </authorList>
    </citation>
    <scope>NUCLEOTIDE SEQUENCE [LARGE SCALE GENOMIC DNA]</scope>
    <source>
        <strain evidence="1 2">L15b</strain>
    </source>
</reference>
<evidence type="ECO:0000313" key="2">
    <source>
        <dbReference type="Proteomes" id="UP000523105"/>
    </source>
</evidence>
<proteinExistence type="predicted"/>
<protein>
    <submittedName>
        <fullName evidence="1">Uncharacterized protein</fullName>
    </submittedName>
</protein>
<dbReference type="EMBL" id="JACASV010000026">
    <property type="protein sequence ID" value="NWJ43471.1"/>
    <property type="molecule type" value="Genomic_DNA"/>
</dbReference>
<accession>A0A7K4MPI7</accession>
<organism evidence="1 2">
    <name type="scientific">Marine Group I thaumarchaeote</name>
    <dbReference type="NCBI Taxonomy" id="2511932"/>
    <lineage>
        <taxon>Archaea</taxon>
        <taxon>Nitrososphaerota</taxon>
        <taxon>Marine Group I</taxon>
    </lineage>
</organism>
<dbReference type="Proteomes" id="UP000523105">
    <property type="component" value="Unassembled WGS sequence"/>
</dbReference>
<evidence type="ECO:0000313" key="1">
    <source>
        <dbReference type="EMBL" id="NWJ43471.1"/>
    </source>
</evidence>